<organism evidence="3 4">
    <name type="scientific">Nipponia nippon</name>
    <name type="common">Crested ibis</name>
    <name type="synonym">Ibis nippon</name>
    <dbReference type="NCBI Taxonomy" id="128390"/>
    <lineage>
        <taxon>Eukaryota</taxon>
        <taxon>Metazoa</taxon>
        <taxon>Chordata</taxon>
        <taxon>Craniata</taxon>
        <taxon>Vertebrata</taxon>
        <taxon>Euteleostomi</taxon>
        <taxon>Archelosauria</taxon>
        <taxon>Archosauria</taxon>
        <taxon>Dinosauria</taxon>
        <taxon>Saurischia</taxon>
        <taxon>Theropoda</taxon>
        <taxon>Coelurosauria</taxon>
        <taxon>Aves</taxon>
        <taxon>Neognathae</taxon>
        <taxon>Neoaves</taxon>
        <taxon>Aequornithes</taxon>
        <taxon>Pelecaniformes</taxon>
        <taxon>Threskiornithidae</taxon>
        <taxon>Nipponia</taxon>
    </lineage>
</organism>
<dbReference type="Gene3D" id="3.10.20.90">
    <property type="entry name" value="Phosphatidylinositol 3-kinase Catalytic Subunit, Chain A, domain 1"/>
    <property type="match status" value="1"/>
</dbReference>
<protein>
    <submittedName>
        <fullName evidence="3">Ubiquitin-like ATG12</fullName>
    </submittedName>
</protein>
<evidence type="ECO:0000313" key="4">
    <source>
        <dbReference type="Proteomes" id="UP000053283"/>
    </source>
</evidence>
<feature type="compositionally biased region" description="Basic and acidic residues" evidence="2">
    <location>
        <begin position="1"/>
        <end position="12"/>
    </location>
</feature>
<keyword evidence="1" id="KW-1017">Isopeptide bond</keyword>
<evidence type="ECO:0000256" key="2">
    <source>
        <dbReference type="SAM" id="MobiDB-lite"/>
    </source>
</evidence>
<sequence length="71" mass="7423">SPQSEGRNKGGEEAQEGGAVESAADPVPPPIGSPDTEEPTGDTKKKIDILLKPVGDTPIMKTKKWAVNKAQ</sequence>
<name>A0A091VNC9_NIPNI</name>
<accession>A0A091VNC9</accession>
<dbReference type="AlphaFoldDB" id="A0A091VNC9"/>
<gene>
    <name evidence="3" type="ORF">Y956_10238</name>
</gene>
<proteinExistence type="predicted"/>
<dbReference type="Pfam" id="PF04110">
    <property type="entry name" value="APG12"/>
    <property type="match status" value="1"/>
</dbReference>
<feature type="non-terminal residue" evidence="3">
    <location>
        <position position="1"/>
    </location>
</feature>
<evidence type="ECO:0000256" key="1">
    <source>
        <dbReference type="ARBA" id="ARBA00022499"/>
    </source>
</evidence>
<dbReference type="GO" id="GO:0005737">
    <property type="term" value="C:cytoplasm"/>
    <property type="evidence" value="ECO:0007669"/>
    <property type="project" value="InterPro"/>
</dbReference>
<dbReference type="STRING" id="128390.A0A091VNC9"/>
<dbReference type="EMBL" id="KL411163">
    <property type="protein sequence ID" value="KFR03933.1"/>
    <property type="molecule type" value="Genomic_DNA"/>
</dbReference>
<dbReference type="Proteomes" id="UP000053283">
    <property type="component" value="Unassembled WGS sequence"/>
</dbReference>
<feature type="region of interest" description="Disordered" evidence="2">
    <location>
        <begin position="1"/>
        <end position="48"/>
    </location>
</feature>
<dbReference type="eggNOG" id="KOG3439">
    <property type="taxonomic scope" value="Eukaryota"/>
</dbReference>
<dbReference type="GO" id="GO:0000045">
    <property type="term" value="P:autophagosome assembly"/>
    <property type="evidence" value="ECO:0007669"/>
    <property type="project" value="InterPro"/>
</dbReference>
<dbReference type="InterPro" id="IPR007242">
    <property type="entry name" value="Atg12"/>
</dbReference>
<evidence type="ECO:0000313" key="3">
    <source>
        <dbReference type="EMBL" id="KFR03933.1"/>
    </source>
</evidence>
<keyword evidence="4" id="KW-1185">Reference proteome</keyword>
<feature type="non-terminal residue" evidence="3">
    <location>
        <position position="71"/>
    </location>
</feature>
<reference evidence="3 4" key="1">
    <citation type="submission" date="2014-04" db="EMBL/GenBank/DDBJ databases">
        <title>Genome evolution of avian class.</title>
        <authorList>
            <person name="Zhang G."/>
            <person name="Li C."/>
        </authorList>
    </citation>
    <scope>NUCLEOTIDE SEQUENCE [LARGE SCALE GENOMIC DNA]</scope>
    <source>
        <strain evidence="3">BGI_Y956</strain>
    </source>
</reference>